<sequence length="146" mass="14598">MANPGPATTSTVHPSNLNSQQALRVLAVQKGVSTASLADTAVQVNNSSLYVPVSVVVANANNAGATQSVASVNLGVYTAVAKGGSTVLTAAALTSQTTPTYVTISAATNPNTALSAQTLYVNISSATATATVDVYVYGYDLSTGPF</sequence>
<reference evidence="1" key="1">
    <citation type="submission" date="2020-04" db="EMBL/GenBank/DDBJ databases">
        <authorList>
            <person name="Chiriac C."/>
            <person name="Salcher M."/>
            <person name="Ghai R."/>
            <person name="Kavagutti S V."/>
        </authorList>
    </citation>
    <scope>NUCLEOTIDE SEQUENCE</scope>
</reference>
<dbReference type="EMBL" id="LR797482">
    <property type="protein sequence ID" value="CAB4219488.1"/>
    <property type="molecule type" value="Genomic_DNA"/>
</dbReference>
<dbReference type="EMBL" id="LR796891">
    <property type="protein sequence ID" value="CAB4172780.1"/>
    <property type="molecule type" value="Genomic_DNA"/>
</dbReference>
<proteinExistence type="predicted"/>
<evidence type="ECO:0000313" key="3">
    <source>
        <dbReference type="EMBL" id="CAB4219488.1"/>
    </source>
</evidence>
<evidence type="ECO:0000313" key="2">
    <source>
        <dbReference type="EMBL" id="CAB4172780.1"/>
    </source>
</evidence>
<protein>
    <submittedName>
        <fullName evidence="1">Uncharacterized protein</fullName>
    </submittedName>
</protein>
<evidence type="ECO:0000313" key="1">
    <source>
        <dbReference type="EMBL" id="CAB4166353.1"/>
    </source>
</evidence>
<gene>
    <name evidence="3" type="ORF">UFOVP1618_35</name>
    <name evidence="1" type="ORF">UFOVP846_25</name>
    <name evidence="2" type="ORF">UFOVP940_3</name>
</gene>
<name>A0A6J5P4H4_9CAUD</name>
<organism evidence="1">
    <name type="scientific">uncultured Caudovirales phage</name>
    <dbReference type="NCBI Taxonomy" id="2100421"/>
    <lineage>
        <taxon>Viruses</taxon>
        <taxon>Duplodnaviria</taxon>
        <taxon>Heunggongvirae</taxon>
        <taxon>Uroviricota</taxon>
        <taxon>Caudoviricetes</taxon>
        <taxon>Peduoviridae</taxon>
        <taxon>Maltschvirus</taxon>
        <taxon>Maltschvirus maltsch</taxon>
    </lineage>
</organism>
<accession>A0A6J5P4H4</accession>
<dbReference type="EMBL" id="LR796779">
    <property type="protein sequence ID" value="CAB4166353.1"/>
    <property type="molecule type" value="Genomic_DNA"/>
</dbReference>